<evidence type="ECO:0000259" key="1">
    <source>
        <dbReference type="Pfam" id="PF05872"/>
    </source>
</evidence>
<evidence type="ECO:0000313" key="3">
    <source>
        <dbReference type="Proteomes" id="UP000010093"/>
    </source>
</evidence>
<dbReference type="InterPro" id="IPR051162">
    <property type="entry name" value="T4SS_component"/>
</dbReference>
<dbReference type="PANTHER" id="PTHR30121">
    <property type="entry name" value="UNCHARACTERIZED PROTEIN YJGR-RELATED"/>
    <property type="match status" value="1"/>
</dbReference>
<dbReference type="EMBL" id="CP003388">
    <property type="protein sequence ID" value="AFD56479.1"/>
    <property type="molecule type" value="Genomic_DNA"/>
</dbReference>
<sequence>MRLFKIDKRAIIQFYFLILSIKKCKMADKTKFIEELSSRYSSKGDSIILGKGMLDGEVIKEVDVKLPLKTLNRHGLIAGATGTGKTKTIQVFVEQLSHAGIPSLVMDIKGDFSGIAEAGEENNIIKERYAKTELPYNAQSFPVELMTISGAKGVQLRATVTEFGPVLLSKILGLNDTQSSIMSIVFKYCDDKGLPLIDLEDIKKVLQYVTADDNGKKEIAENYGSIAPASLGAILRSIVALEQEGATAFFGEPSFEVNDLLQTKDGKGVVNIMRVDDIQNKPNLFSTFMLSLFAEIYLTFPEEGDSGKPKLVLFIDEAHLIFKEASKTLLSQIETMVKLIRSKGVGIYFITQIPGDVPENVLSQLGLKIQHALRGFTAKDRKEIEKAIQNYPVTEYYKAEELIQNLGIGEAFVTALDEKGIPTPLVQTYLISPESRMGVLTATEIDNLTAGSALVKKYQNSIDKESAYEILSKRMVPVADGSQTVQEAPKTTVTKEQEEPSIFDTVLKSPMAKTFGTTLMREGAKAILGMLGLKSTSRRRY</sequence>
<protein>
    <recommendedName>
        <fullName evidence="1">Helicase HerA-like C-terminal domain-containing protein</fullName>
    </recommendedName>
</protein>
<proteinExistence type="predicted"/>
<dbReference type="Pfam" id="PF05872">
    <property type="entry name" value="HerA_C"/>
    <property type="match status" value="1"/>
</dbReference>
<dbReference type="PANTHER" id="PTHR30121:SF6">
    <property type="entry name" value="SLR6007 PROTEIN"/>
    <property type="match status" value="1"/>
</dbReference>
<name>H8MC88_RIEAD</name>
<dbReference type="InterPro" id="IPR027417">
    <property type="entry name" value="P-loop_NTPase"/>
</dbReference>
<dbReference type="Proteomes" id="UP000010093">
    <property type="component" value="Chromosome"/>
</dbReference>
<dbReference type="InterPro" id="IPR033186">
    <property type="entry name" value="HerA_C"/>
</dbReference>
<gene>
    <name evidence="2" type="ORF">RA0C_1592</name>
</gene>
<organism evidence="2 3">
    <name type="scientific">Riemerella anatipestifer (strain ATCC 11845 / DSM 15868 / JCM 9532 / NCTC 11014)</name>
    <dbReference type="NCBI Taxonomy" id="693978"/>
    <lineage>
        <taxon>Bacteria</taxon>
        <taxon>Pseudomonadati</taxon>
        <taxon>Bacteroidota</taxon>
        <taxon>Flavobacteriia</taxon>
        <taxon>Flavobacteriales</taxon>
        <taxon>Weeksellaceae</taxon>
        <taxon>Riemerella</taxon>
    </lineage>
</organism>
<feature type="domain" description="Helicase HerA-like C-terminal" evidence="1">
    <location>
        <begin position="60"/>
        <end position="505"/>
    </location>
</feature>
<evidence type="ECO:0000313" key="2">
    <source>
        <dbReference type="EMBL" id="AFD56479.1"/>
    </source>
</evidence>
<dbReference type="AlphaFoldDB" id="H8MC88"/>
<dbReference type="PATRIC" id="fig|693978.17.peg.1578"/>
<dbReference type="HOGENOM" id="CLU_028164_1_1_10"/>
<accession>H8MC88</accession>
<dbReference type="SUPFAM" id="SSF52540">
    <property type="entry name" value="P-loop containing nucleoside triphosphate hydrolases"/>
    <property type="match status" value="1"/>
</dbReference>
<reference evidence="2 3" key="1">
    <citation type="journal article" date="2012" name="J. Bacteriol.">
        <title>Complete genome sequence of Riemerella anatipestifer reference strain.</title>
        <authorList>
            <person name="Wang X."/>
            <person name="Zhu D."/>
            <person name="Wang M."/>
            <person name="Cheng A."/>
            <person name="Jia R."/>
            <person name="Zhou Y."/>
            <person name="Chen Z."/>
            <person name="Luo Q."/>
            <person name="Liu F."/>
            <person name="Wang Y."/>
            <person name="Chen X.Y."/>
        </authorList>
    </citation>
    <scope>NUCLEOTIDE SEQUENCE [LARGE SCALE GENOMIC DNA]</scope>
    <source>
        <strain evidence="3">DSM 15868</strain>
    </source>
</reference>
<dbReference type="Gene3D" id="3.40.50.300">
    <property type="entry name" value="P-loop containing nucleotide triphosphate hydrolases"/>
    <property type="match status" value="2"/>
</dbReference>
<dbReference type="KEGG" id="rai:RA0C_1592"/>